<dbReference type="Gene3D" id="3.30.565.10">
    <property type="entry name" value="Histidine kinase-like ATPase, C-terminal domain"/>
    <property type="match status" value="1"/>
</dbReference>
<dbReference type="InterPro" id="IPR005467">
    <property type="entry name" value="His_kinase_dom"/>
</dbReference>
<evidence type="ECO:0000256" key="2">
    <source>
        <dbReference type="ARBA" id="ARBA00012438"/>
    </source>
</evidence>
<proteinExistence type="predicted"/>
<comment type="catalytic activity">
    <reaction evidence="1">
        <text>ATP + protein L-histidine = ADP + protein N-phospho-L-histidine.</text>
        <dbReference type="EC" id="2.7.13.3"/>
    </reaction>
</comment>
<evidence type="ECO:0000313" key="5">
    <source>
        <dbReference type="Proteomes" id="UP000262325"/>
    </source>
</evidence>
<dbReference type="EC" id="2.7.13.3" evidence="2"/>
<comment type="caution">
    <text evidence="4">The sequence shown here is derived from an EMBL/GenBank/DDBJ whole genome shotgun (WGS) entry which is preliminary data.</text>
</comment>
<dbReference type="Proteomes" id="UP000262325">
    <property type="component" value="Unassembled WGS sequence"/>
</dbReference>
<feature type="non-terminal residue" evidence="4">
    <location>
        <position position="65"/>
    </location>
</feature>
<organism evidence="4 5">
    <name type="scientific">Flexistipes sinusarabici</name>
    <dbReference type="NCBI Taxonomy" id="2352"/>
    <lineage>
        <taxon>Bacteria</taxon>
        <taxon>Pseudomonadati</taxon>
        <taxon>Deferribacterota</taxon>
        <taxon>Deferribacteres</taxon>
        <taxon>Deferribacterales</taxon>
        <taxon>Flexistipitaceae</taxon>
        <taxon>Flexistipes</taxon>
    </lineage>
</organism>
<accession>A0A3D5QAN5</accession>
<dbReference type="InterPro" id="IPR004358">
    <property type="entry name" value="Sig_transdc_His_kin-like_C"/>
</dbReference>
<dbReference type="PANTHER" id="PTHR43395">
    <property type="entry name" value="SENSOR HISTIDINE KINASE CHEA"/>
    <property type="match status" value="1"/>
</dbReference>
<dbReference type="InterPro" id="IPR036890">
    <property type="entry name" value="HATPase_C_sf"/>
</dbReference>
<dbReference type="SUPFAM" id="SSF55874">
    <property type="entry name" value="ATPase domain of HSP90 chaperone/DNA topoisomerase II/histidine kinase"/>
    <property type="match status" value="1"/>
</dbReference>
<evidence type="ECO:0000256" key="1">
    <source>
        <dbReference type="ARBA" id="ARBA00000085"/>
    </source>
</evidence>
<dbReference type="PROSITE" id="PS50109">
    <property type="entry name" value="HIS_KIN"/>
    <property type="match status" value="1"/>
</dbReference>
<dbReference type="GO" id="GO:0004673">
    <property type="term" value="F:protein histidine kinase activity"/>
    <property type="evidence" value="ECO:0007669"/>
    <property type="project" value="UniProtKB-EC"/>
</dbReference>
<evidence type="ECO:0000313" key="4">
    <source>
        <dbReference type="EMBL" id="HCW92915.1"/>
    </source>
</evidence>
<evidence type="ECO:0000259" key="3">
    <source>
        <dbReference type="PROSITE" id="PS50109"/>
    </source>
</evidence>
<dbReference type="AlphaFoldDB" id="A0A3D5QAN5"/>
<feature type="domain" description="Histidine kinase" evidence="3">
    <location>
        <begin position="1"/>
        <end position="61"/>
    </location>
</feature>
<feature type="non-terminal residue" evidence="4">
    <location>
        <position position="1"/>
    </location>
</feature>
<reference evidence="4 5" key="1">
    <citation type="journal article" date="2018" name="Nat. Biotechnol.">
        <title>A standardized bacterial taxonomy based on genome phylogeny substantially revises the tree of life.</title>
        <authorList>
            <person name="Parks D.H."/>
            <person name="Chuvochina M."/>
            <person name="Waite D.W."/>
            <person name="Rinke C."/>
            <person name="Skarshewski A."/>
            <person name="Chaumeil P.A."/>
            <person name="Hugenholtz P."/>
        </authorList>
    </citation>
    <scope>NUCLEOTIDE SEQUENCE [LARGE SCALE GENOMIC DNA]</scope>
    <source>
        <strain evidence="4">UBA8672</strain>
    </source>
</reference>
<protein>
    <recommendedName>
        <fullName evidence="2">histidine kinase</fullName>
        <ecNumber evidence="2">2.7.13.3</ecNumber>
    </recommendedName>
</protein>
<dbReference type="PANTHER" id="PTHR43395:SF10">
    <property type="entry name" value="CHEMOTAXIS PROTEIN CHEA"/>
    <property type="match status" value="1"/>
</dbReference>
<name>A0A3D5QAN5_FLESI</name>
<dbReference type="EMBL" id="DPPF01000091">
    <property type="protein sequence ID" value="HCW92915.1"/>
    <property type="molecule type" value="Genomic_DNA"/>
</dbReference>
<gene>
    <name evidence="4" type="ORF">DHM44_04460</name>
</gene>
<dbReference type="Pfam" id="PF02518">
    <property type="entry name" value="HATPase_c"/>
    <property type="match status" value="1"/>
</dbReference>
<dbReference type="InterPro" id="IPR003594">
    <property type="entry name" value="HATPase_dom"/>
</dbReference>
<dbReference type="PRINTS" id="PR00344">
    <property type="entry name" value="BCTRLSENSOR"/>
</dbReference>
<dbReference type="InterPro" id="IPR051315">
    <property type="entry name" value="Bact_Chemotaxis_CheA"/>
</dbReference>
<sequence>KVMDLIFHPGFSTKADAGDVSGRGVGLDAVKKKIESLGGSIYVNSEKGKGTTFILNVPITLLIAD</sequence>